<feature type="compositionally biased region" description="Polar residues" evidence="1">
    <location>
        <begin position="1755"/>
        <end position="1767"/>
    </location>
</feature>
<feature type="compositionally biased region" description="Basic and acidic residues" evidence="1">
    <location>
        <begin position="1769"/>
        <end position="1781"/>
    </location>
</feature>
<dbReference type="STRING" id="337451.A0A3S4P0N6"/>
<organism evidence="2 3">
    <name type="scientific">Cinnamomum micranthum f. kanehirae</name>
    <dbReference type="NCBI Taxonomy" id="337451"/>
    <lineage>
        <taxon>Eukaryota</taxon>
        <taxon>Viridiplantae</taxon>
        <taxon>Streptophyta</taxon>
        <taxon>Embryophyta</taxon>
        <taxon>Tracheophyta</taxon>
        <taxon>Spermatophyta</taxon>
        <taxon>Magnoliopsida</taxon>
        <taxon>Magnoliidae</taxon>
        <taxon>Laurales</taxon>
        <taxon>Lauraceae</taxon>
        <taxon>Cinnamomum</taxon>
    </lineage>
</organism>
<feature type="compositionally biased region" description="Basic and acidic residues" evidence="1">
    <location>
        <begin position="1652"/>
        <end position="1664"/>
    </location>
</feature>
<sequence length="2295" mass="251653">MGRPEPCVLFAQSFIHPHLNEYVDEVMFTEPVVIASCEFIEQNASSSSPMVTLNGATSPPSFALEVFVHCEGESRFRRLCQPFLYSHSSSNVLEVEAVVTNHLVVRGSYRSLTLVVFGNTAEDLGQFNIEFDLDSSLANLVSSPSTGKLEDLPIALHKTKSTFEESITPLKSLSPLKAETDLSLEMNQFLQLTLKICQFSNLEDIFPRYYGIVVSVVSSYVASDLSGPTITWNQYMQDGTINCNKELQCVLSDARNELLGLYKRLQHASGNELGDTTSLELEAELTTPELLADVFNHCFLFKRKLRTNEVTLLSKNENLIIELSMVLLLVSGSESCFHFVNGGGMEHIVHLFSQEAQRSMATTLILLGIVERATRHAIGCEGFLGWWPREDENVPIGSSEGYSQLLKLLMQKQRHDVASLATYILHRLRLYEVSSRYESAILDVLGSLSTGGKVTNNSLKSLVTANSQLKKLLKLLNLRGPIEDPSPAARAARLMHVPSDGLLTYGATVNLVTSSKYCSAELDIDSRLLLLLQERGFLPLSAALLSSPLLRSETGHTMDIFVDIAASIEAILLSLLFCRSGLVFLLHHHEITAALILALQGIEGTDMAVCAPLRYAAVLISKGFLCRTQHVGMIIELHLRVVNAIDRVLTAAPHSEELLWILWELCALSRSDSGRQALLTLRHFPEAIVLMLESLQSVKELQPMASSNGTPPSSLAIFHSAAELFEIMVTDSTASSLASWIAHAVELHKALHSSAPGSNRKDAPTRLLEWIDAGVVYHKNGALGLLRYAAVLASGGDAHLTSTSILVSDSMDVENVVGSDTGSDVQVIENLLGKLVSDKFFDGVILRASSIAQLTTAFRILAFISENAAVAISLYEEGAATLIYVVLVNCKLMLERSSKTYDYLVDEGAECNSTSDLLLERSHEQSLIDLMIPSLVLLITLMRKLQEAKEQHRNTKLLNALLRLHREVSPKLAACAADVSSPYPGSALGLGTVCRLIVSALAFWPVFGWTPGLFHCLLESVQATSMLALGPKEACSLLCLLGDLFPEEGIWLWKKGMPSLSALRTLGVATLLGPEKEKDVDWYLQPGHLSVMLSRLTPLLHQIAEIVLHFAFTAMVVIQDMLRVFIVRIACQKTDTAVTLLRPTMSWIQDHVSKSAHLSDTDVFKVHRVLDFVSSLLEHPKAKALLLKEGAAELLIRSLERIIDTFSQDGKLFSETKMPIRNGVSLLSWCLPVFKSLALLCDRQVPLHLTGVYDKLSFESLGGEECSVIMRHLLKLCQVLPVGNELLACLDAFKEFASSSHARGAFVLSFIHIQSSAQEELESRIGMVREGNGSLPDEYDWRRCPPLLQCWKNLLQSIDAKDCSSICAMEALNTLCLGASCLCTEGKNMEGTFVLRFLFGLPRDLNDGDDCPEEYLKDVQQLLPILDLRMSEDDSEPFSNMKITILQVKESVKSMLLLLQKTPGSAKVENLQESVEPLIPSEVFPLHSIMPSLTTLNSNDDEAGASLSRVRRSDGNAEKGSSYYSLGGLADRFLWECPDSSPDRMSMLSQPGKKKLTSVDGSAKRVRGDNSGSENMGTNAFSRGMGPSSSASGHTRRDTFRQRKPNTSRPPSMHVDDYVARERNVDSMTSGSNIATSAQRGGSTGGRPPSIHVDEFMARQRERQNPVATGVGEVVQVRNAPLENENDTDKPDRSRQLKADLDDDLQEIDIVFDEESESDDRLPFPQTDDNLLAAPVITGESSPRSIVEETENDVNESTQLTHLSTPLESKVDGNSHGESLRRSVSRSEMPLTRESSVSSDNFPLTNSEKAFFHEQVDQTKHAIPLIASKGVDSSTTPNLPTFSSQFYGKGSTPSSIQSFRDSRLPPPPFYQWDSTQPTVSASIATASPGHFDQKPPFTQPPLPPLPPPPAVSSVPAQFPEPIQSHSSPFSHSVRDVQPSVHQVYPLQAFDANTVPALNARDDRPLAHNTPVGLVQPLASSSAFPESLNHPFQSQLHTEYSSTASNSSSTSLTTLHPVPESKYSWSSVSSGGRMHDETSASSGSGRLPQPPLPPTPPPYSASSVTQSSVKNLSQSSPYNQTGVGGQVPLPTSYSLPPFVPLPSKPASVPGTPFSSTPMQQQLQNPPSLLHAIPSPQPSVQSVQPRLPLIPLQPPLPPHPPQHPRPLPIQISQQQLEQGASLQQSPIQVQVQPLQIQQQLHLPQMQVYYQPQRQEPLSQPQHQQVEHAQPHAALQHGDNAPTPQPPPAQQDSGITLQHYFSSPEAIQSLLSDREKLCQLLEQHPKLMQMLQEKLGQL</sequence>
<dbReference type="Proteomes" id="UP000283530">
    <property type="component" value="Unassembled WGS sequence"/>
</dbReference>
<feature type="region of interest" description="Disordered" evidence="1">
    <location>
        <begin position="2102"/>
        <end position="2141"/>
    </location>
</feature>
<feature type="compositionally biased region" description="Pro residues" evidence="1">
    <location>
        <begin position="2047"/>
        <end position="2058"/>
    </location>
</feature>
<feature type="region of interest" description="Disordered" evidence="1">
    <location>
        <begin position="2146"/>
        <end position="2165"/>
    </location>
</feature>
<feature type="compositionally biased region" description="Basic and acidic residues" evidence="1">
    <location>
        <begin position="1614"/>
        <end position="1625"/>
    </location>
</feature>
<keyword evidence="3" id="KW-1185">Reference proteome</keyword>
<feature type="compositionally biased region" description="Polar residues" evidence="1">
    <location>
        <begin position="2063"/>
        <end position="2080"/>
    </location>
</feature>
<dbReference type="PANTHER" id="PTHR23185:SF0">
    <property type="entry name" value="PROTEIN VIRILIZER HOMOLOG"/>
    <property type="match status" value="1"/>
</dbReference>
<feature type="compositionally biased region" description="Low complexity" evidence="1">
    <location>
        <begin position="2000"/>
        <end position="2013"/>
    </location>
</feature>
<feature type="region of interest" description="Disordered" evidence="1">
    <location>
        <begin position="1541"/>
        <end position="1701"/>
    </location>
</feature>
<proteinExistence type="predicted"/>
<feature type="region of interest" description="Disordered" evidence="1">
    <location>
        <begin position="2211"/>
        <end position="2251"/>
    </location>
</feature>
<protein>
    <submittedName>
        <fullName evidence="2">Protein virilizer</fullName>
    </submittedName>
</protein>
<feature type="compositionally biased region" description="Polar residues" evidence="1">
    <location>
        <begin position="1570"/>
        <end position="1593"/>
    </location>
</feature>
<reference evidence="2 3" key="1">
    <citation type="journal article" date="2019" name="Nat. Plants">
        <title>Stout camphor tree genome fills gaps in understanding of flowering plant genome evolution.</title>
        <authorList>
            <person name="Chaw S.M."/>
            <person name="Liu Y.C."/>
            <person name="Wu Y.W."/>
            <person name="Wang H.Y."/>
            <person name="Lin C.I."/>
            <person name="Wu C.S."/>
            <person name="Ke H.M."/>
            <person name="Chang L.Y."/>
            <person name="Hsu C.Y."/>
            <person name="Yang H.T."/>
            <person name="Sudianto E."/>
            <person name="Hsu M.H."/>
            <person name="Wu K.P."/>
            <person name="Wang L.N."/>
            <person name="Leebens-Mack J.H."/>
            <person name="Tsai I.J."/>
        </authorList>
    </citation>
    <scope>NUCLEOTIDE SEQUENCE [LARGE SCALE GENOMIC DNA]</scope>
    <source>
        <strain evidence="3">cv. Chaw 1501</strain>
        <tissue evidence="2">Young leaves</tissue>
    </source>
</reference>
<gene>
    <name evidence="2" type="ORF">CKAN_01296900</name>
</gene>
<name>A0A3S4P0N6_9MAGN</name>
<dbReference type="PANTHER" id="PTHR23185">
    <property type="entry name" value="PROTEIN VIRILIZER HOMOLOG"/>
    <property type="match status" value="1"/>
</dbReference>
<dbReference type="GO" id="GO:0036396">
    <property type="term" value="C:RNA N6-methyladenosine methyltransferase complex"/>
    <property type="evidence" value="ECO:0007669"/>
    <property type="project" value="TreeGrafter"/>
</dbReference>
<feature type="compositionally biased region" description="Polar residues" evidence="1">
    <location>
        <begin position="2211"/>
        <end position="2221"/>
    </location>
</feature>
<accession>A0A3S4P0N6</accession>
<dbReference type="InterPro" id="IPR026736">
    <property type="entry name" value="Virilizer"/>
</dbReference>
<feature type="compositionally biased region" description="Pro residues" evidence="1">
    <location>
        <begin position="2149"/>
        <end position="2165"/>
    </location>
</feature>
<evidence type="ECO:0000256" key="1">
    <source>
        <dbReference type="SAM" id="MobiDB-lite"/>
    </source>
</evidence>
<feature type="region of interest" description="Disordered" evidence="1">
    <location>
        <begin position="1740"/>
        <end position="1800"/>
    </location>
</feature>
<feature type="compositionally biased region" description="Low complexity" evidence="1">
    <location>
        <begin position="2020"/>
        <end position="2029"/>
    </location>
</feature>
<comment type="caution">
    <text evidence="2">The sequence shown here is derived from an EMBL/GenBank/DDBJ whole genome shotgun (WGS) entry which is preliminary data.</text>
</comment>
<feature type="compositionally biased region" description="Polar residues" evidence="1">
    <location>
        <begin position="2111"/>
        <end position="2125"/>
    </location>
</feature>
<feature type="region of interest" description="Disordered" evidence="1">
    <location>
        <begin position="1495"/>
        <end position="1519"/>
    </location>
</feature>
<feature type="compositionally biased region" description="Basic and acidic residues" evidence="1">
    <location>
        <begin position="1687"/>
        <end position="1700"/>
    </location>
</feature>
<dbReference type="EMBL" id="QPKB01000005">
    <property type="protein sequence ID" value="RWR84179.1"/>
    <property type="molecule type" value="Genomic_DNA"/>
</dbReference>
<feature type="compositionally biased region" description="Polar residues" evidence="1">
    <location>
        <begin position="1626"/>
        <end position="1641"/>
    </location>
</feature>
<evidence type="ECO:0000313" key="2">
    <source>
        <dbReference type="EMBL" id="RWR84179.1"/>
    </source>
</evidence>
<feature type="region of interest" description="Disordered" evidence="1">
    <location>
        <begin position="1998"/>
        <end position="2088"/>
    </location>
</feature>
<dbReference type="OrthoDB" id="2011702at2759"/>
<evidence type="ECO:0000313" key="3">
    <source>
        <dbReference type="Proteomes" id="UP000283530"/>
    </source>
</evidence>
<dbReference type="GO" id="GO:0003723">
    <property type="term" value="F:RNA binding"/>
    <property type="evidence" value="ECO:0007669"/>
    <property type="project" value="TreeGrafter"/>
</dbReference>